<dbReference type="Proteomes" id="UP000290572">
    <property type="component" value="Unassembled WGS sequence"/>
</dbReference>
<dbReference type="PANTHER" id="PTHR31025:SF22">
    <property type="entry name" value="IP13529P"/>
    <property type="match status" value="1"/>
</dbReference>
<organism evidence="1 2">
    <name type="scientific">Labeo rohita</name>
    <name type="common">Indian major carp</name>
    <name type="synonym">Cyprinus rohita</name>
    <dbReference type="NCBI Taxonomy" id="84645"/>
    <lineage>
        <taxon>Eukaryota</taxon>
        <taxon>Metazoa</taxon>
        <taxon>Chordata</taxon>
        <taxon>Craniata</taxon>
        <taxon>Vertebrata</taxon>
        <taxon>Euteleostomi</taxon>
        <taxon>Actinopterygii</taxon>
        <taxon>Neopterygii</taxon>
        <taxon>Teleostei</taxon>
        <taxon>Ostariophysi</taxon>
        <taxon>Cypriniformes</taxon>
        <taxon>Cyprinidae</taxon>
        <taxon>Labeoninae</taxon>
        <taxon>Labeonini</taxon>
        <taxon>Labeo</taxon>
    </lineage>
</organism>
<name>A0A498M777_LABRO</name>
<dbReference type="STRING" id="84645.A0A498M777"/>
<gene>
    <name evidence="1" type="ORF">ROHU_027865</name>
</gene>
<comment type="caution">
    <text evidence="1">The sequence shown here is derived from an EMBL/GenBank/DDBJ whole genome shotgun (WGS) entry which is preliminary data.</text>
</comment>
<dbReference type="AlphaFoldDB" id="A0A498M777"/>
<proteinExistence type="predicted"/>
<dbReference type="PANTHER" id="PTHR31025">
    <property type="entry name" value="SI:CH211-196P9.1-RELATED"/>
    <property type="match status" value="1"/>
</dbReference>
<protein>
    <submittedName>
        <fullName evidence="1">Uncharacterized protein</fullName>
    </submittedName>
</protein>
<keyword evidence="2" id="KW-1185">Reference proteome</keyword>
<reference evidence="1 2" key="1">
    <citation type="submission" date="2018-03" db="EMBL/GenBank/DDBJ databases">
        <title>Draft genome sequence of Rohu Carp (Labeo rohita).</title>
        <authorList>
            <person name="Das P."/>
            <person name="Kushwaha B."/>
            <person name="Joshi C.G."/>
            <person name="Kumar D."/>
            <person name="Nagpure N.S."/>
            <person name="Sahoo L."/>
            <person name="Das S.P."/>
            <person name="Bit A."/>
            <person name="Patnaik S."/>
            <person name="Meher P.K."/>
            <person name="Jayasankar P."/>
            <person name="Koringa P.G."/>
            <person name="Patel N.V."/>
            <person name="Hinsu A.T."/>
            <person name="Kumar R."/>
            <person name="Pandey M."/>
            <person name="Agarwal S."/>
            <person name="Srivastava S."/>
            <person name="Singh M."/>
            <person name="Iquebal M.A."/>
            <person name="Jaiswal S."/>
            <person name="Angadi U.B."/>
            <person name="Kumar N."/>
            <person name="Raza M."/>
            <person name="Shah T.M."/>
            <person name="Rai A."/>
            <person name="Jena J.K."/>
        </authorList>
    </citation>
    <scope>NUCLEOTIDE SEQUENCE [LARGE SCALE GENOMIC DNA]</scope>
    <source>
        <strain evidence="1">DASCIFA01</strain>
        <tissue evidence="1">Testis</tissue>
    </source>
</reference>
<accession>A0A498M777</accession>
<evidence type="ECO:0000313" key="1">
    <source>
        <dbReference type="EMBL" id="RXN15703.1"/>
    </source>
</evidence>
<evidence type="ECO:0000313" key="2">
    <source>
        <dbReference type="Proteomes" id="UP000290572"/>
    </source>
</evidence>
<sequence length="130" mass="14469">MDSYQLASMSSLLSPLDPQRSIFCCYQLETSTQADIEAQISLPSTPRLIMLGESILGAEKCMLSIEGRVVLQLSDVSDFTSALAVLFGSYYVFNIEYPEEATTTLEFIQSVPFVLFLVSIVVDYHHLCLI</sequence>
<dbReference type="EMBL" id="QBIY01012829">
    <property type="protein sequence ID" value="RXN15703.1"/>
    <property type="molecule type" value="Genomic_DNA"/>
</dbReference>